<protein>
    <submittedName>
        <fullName evidence="2">Uncharacterized protein</fullName>
    </submittedName>
</protein>
<dbReference type="AlphaFoldDB" id="A0A5C5GI29"/>
<accession>A0A5C5GI29</accession>
<keyword evidence="1" id="KW-0472">Membrane</keyword>
<proteinExistence type="predicted"/>
<gene>
    <name evidence="2" type="ORF">FHY64_09915</name>
</gene>
<dbReference type="Proteomes" id="UP000314011">
    <property type="component" value="Unassembled WGS sequence"/>
</dbReference>
<organism evidence="2 3">
    <name type="scientific">Pelagovum pacificum</name>
    <dbReference type="NCBI Taxonomy" id="2588711"/>
    <lineage>
        <taxon>Bacteria</taxon>
        <taxon>Pseudomonadati</taxon>
        <taxon>Pseudomonadota</taxon>
        <taxon>Alphaproteobacteria</taxon>
        <taxon>Rhodobacterales</taxon>
        <taxon>Paracoccaceae</taxon>
        <taxon>Pelagovum</taxon>
    </lineage>
</organism>
<dbReference type="OrthoDB" id="7874312at2"/>
<evidence type="ECO:0000313" key="3">
    <source>
        <dbReference type="Proteomes" id="UP000314011"/>
    </source>
</evidence>
<name>A0A5C5GI29_9RHOB</name>
<evidence type="ECO:0000313" key="2">
    <source>
        <dbReference type="EMBL" id="TNY33569.1"/>
    </source>
</evidence>
<keyword evidence="1" id="KW-1133">Transmembrane helix</keyword>
<keyword evidence="3" id="KW-1185">Reference proteome</keyword>
<feature type="transmembrane region" description="Helical" evidence="1">
    <location>
        <begin position="96"/>
        <end position="119"/>
    </location>
</feature>
<reference evidence="2 3" key="1">
    <citation type="submission" date="2019-06" db="EMBL/GenBank/DDBJ databases">
        <title>Genome of new Rhodobacteraceae sp. SM1903.</title>
        <authorList>
            <person name="Ren X."/>
        </authorList>
    </citation>
    <scope>NUCLEOTIDE SEQUENCE [LARGE SCALE GENOMIC DNA]</scope>
    <source>
        <strain evidence="2 3">SM1903</strain>
    </source>
</reference>
<sequence length="123" mass="13767">MTPNALKSEVEEVRGLLRQKFGVSGPTLTVQLRRVGRLLPRPLRRDGARLAQAAQVARHPRAGRQIDLAGARQAQQRLVFYLEGIDPEERRRMRHLSIVATIVGNLLVVAAFLIAVLAWRGFL</sequence>
<dbReference type="EMBL" id="VFFF01000001">
    <property type="protein sequence ID" value="TNY33569.1"/>
    <property type="molecule type" value="Genomic_DNA"/>
</dbReference>
<dbReference type="RefSeq" id="WP_140194256.1">
    <property type="nucleotide sequence ID" value="NZ_CP065915.1"/>
</dbReference>
<keyword evidence="1" id="KW-0812">Transmembrane</keyword>
<evidence type="ECO:0000256" key="1">
    <source>
        <dbReference type="SAM" id="Phobius"/>
    </source>
</evidence>
<comment type="caution">
    <text evidence="2">The sequence shown here is derived from an EMBL/GenBank/DDBJ whole genome shotgun (WGS) entry which is preliminary data.</text>
</comment>